<organism evidence="6 7">
    <name type="scientific">Dillenia turbinata</name>
    <dbReference type="NCBI Taxonomy" id="194707"/>
    <lineage>
        <taxon>Eukaryota</taxon>
        <taxon>Viridiplantae</taxon>
        <taxon>Streptophyta</taxon>
        <taxon>Embryophyta</taxon>
        <taxon>Tracheophyta</taxon>
        <taxon>Spermatophyta</taxon>
        <taxon>Magnoliopsida</taxon>
        <taxon>eudicotyledons</taxon>
        <taxon>Gunneridae</taxon>
        <taxon>Pentapetalae</taxon>
        <taxon>Dilleniales</taxon>
        <taxon>Dilleniaceae</taxon>
        <taxon>Dillenia</taxon>
    </lineage>
</organism>
<dbReference type="EMBL" id="JBAMMX010000021">
    <property type="protein sequence ID" value="KAK6919795.1"/>
    <property type="molecule type" value="Genomic_DNA"/>
</dbReference>
<dbReference type="AlphaFoldDB" id="A0AAN8UQ17"/>
<name>A0AAN8UQ17_9MAGN</name>
<dbReference type="PROSITE" id="PS00375">
    <property type="entry name" value="UDPGT"/>
    <property type="match status" value="1"/>
</dbReference>
<evidence type="ECO:0000256" key="1">
    <source>
        <dbReference type="ARBA" id="ARBA00009995"/>
    </source>
</evidence>
<dbReference type="Proteomes" id="UP001370490">
    <property type="component" value="Unassembled WGS sequence"/>
</dbReference>
<keyword evidence="7" id="KW-1185">Reference proteome</keyword>
<evidence type="ECO:0000256" key="4">
    <source>
        <dbReference type="RuleBase" id="RU362057"/>
    </source>
</evidence>
<dbReference type="Gene3D" id="3.40.50.2000">
    <property type="entry name" value="Glycogen Phosphorylase B"/>
    <property type="match status" value="2"/>
</dbReference>
<keyword evidence="5" id="KW-0472">Membrane</keyword>
<dbReference type="FunFam" id="3.40.50.2000:FF:000056">
    <property type="entry name" value="Glycosyltransferase"/>
    <property type="match status" value="1"/>
</dbReference>
<dbReference type="PANTHER" id="PTHR48048">
    <property type="entry name" value="GLYCOSYLTRANSFERASE"/>
    <property type="match status" value="1"/>
</dbReference>
<keyword evidence="2 3" id="KW-0808">Transferase</keyword>
<comment type="similarity">
    <text evidence="1 3">Belongs to the UDP-glycosyltransferase family.</text>
</comment>
<evidence type="ECO:0000256" key="2">
    <source>
        <dbReference type="ARBA" id="ARBA00022679"/>
    </source>
</evidence>
<keyword evidence="5" id="KW-0812">Transmembrane</keyword>
<evidence type="ECO:0000313" key="7">
    <source>
        <dbReference type="Proteomes" id="UP001370490"/>
    </source>
</evidence>
<feature type="transmembrane region" description="Helical" evidence="5">
    <location>
        <begin position="6"/>
        <end position="28"/>
    </location>
</feature>
<comment type="caution">
    <text evidence="6">The sequence shown here is derived from an EMBL/GenBank/DDBJ whole genome shotgun (WGS) entry which is preliminary data.</text>
</comment>
<dbReference type="InterPro" id="IPR035595">
    <property type="entry name" value="UDP_glycos_trans_CS"/>
</dbReference>
<dbReference type="Pfam" id="PF00201">
    <property type="entry name" value="UDPGT"/>
    <property type="match status" value="1"/>
</dbReference>
<dbReference type="EC" id="2.4.1.-" evidence="4"/>
<dbReference type="PANTHER" id="PTHR48048:SF45">
    <property type="entry name" value="GLYCOSYLTRANSFERASE"/>
    <property type="match status" value="1"/>
</dbReference>
<dbReference type="SUPFAM" id="SSF53756">
    <property type="entry name" value="UDP-Glycosyltransferase/glycogen phosphorylase"/>
    <property type="match status" value="1"/>
</dbReference>
<reference evidence="6 7" key="1">
    <citation type="submission" date="2023-12" db="EMBL/GenBank/DDBJ databases">
        <title>A high-quality genome assembly for Dillenia turbinata (Dilleniales).</title>
        <authorList>
            <person name="Chanderbali A."/>
        </authorList>
    </citation>
    <scope>NUCLEOTIDE SEQUENCE [LARGE SCALE GENOMIC DNA]</scope>
    <source>
        <strain evidence="6">LSX21</strain>
        <tissue evidence="6">Leaf</tissue>
    </source>
</reference>
<keyword evidence="3" id="KW-0328">Glycosyltransferase</keyword>
<keyword evidence="5" id="KW-1133">Transmembrane helix</keyword>
<evidence type="ECO:0000256" key="3">
    <source>
        <dbReference type="RuleBase" id="RU003718"/>
    </source>
</evidence>
<protein>
    <recommendedName>
        <fullName evidence="4">Glycosyltransferase</fullName>
        <ecNumber evidence="4">2.4.1.-</ecNumber>
    </recommendedName>
</protein>
<accession>A0AAN8UQ17</accession>
<sequence length="489" mass="54309">MEKVELVFVPAMGMGHLVSMVGLAKLLIARDDRISITILIMTSPLDPLGSNYTKSLSSSSSSSARIRFVHLPPMLEQPSPKSITFFIDFIEAHKPLVRDAVYQFTRSDSNPTRLAGFVVDMFCSIMIEVASEFGLPSYVFFTSGAVCLDHFLHTQRLHYEGNVDLVELAESGGELKQASLLNPLPAKLCPSVGKHKVAGPRFMFSNARRFFKAKGILINTFEELESHALESFYNGAIESPPVYPVGPILGPADNNRCSNQYGDIMCWLDSQPHSSVVFLCFGSMGSFGQDQVREIARGLELINQRFLWSLRRPPPKDEMGMGPTDYENVEEVLPEGFLHRTAKIGKVIGWAPQVDVLSHKAVGGFVSHCGWNSILESMWNGVPVATWPLYSEQQMNAFELVKELGLAVEIRLDYMADSMFNTRGKSDLVKAEEIQNAIGKLMDVDGGDGYEVRRKVKDMRDKCRKAVMDGGSSLTALRRFIEDVVSHLA</sequence>
<evidence type="ECO:0000256" key="5">
    <source>
        <dbReference type="SAM" id="Phobius"/>
    </source>
</evidence>
<proteinExistence type="inferred from homology"/>
<dbReference type="InterPro" id="IPR050481">
    <property type="entry name" value="UDP-glycosyltransf_plant"/>
</dbReference>
<dbReference type="GO" id="GO:0035251">
    <property type="term" value="F:UDP-glucosyltransferase activity"/>
    <property type="evidence" value="ECO:0007669"/>
    <property type="project" value="InterPro"/>
</dbReference>
<dbReference type="InterPro" id="IPR002213">
    <property type="entry name" value="UDP_glucos_trans"/>
</dbReference>
<gene>
    <name evidence="6" type="ORF">RJ641_015699</name>
</gene>
<dbReference type="CDD" id="cd03784">
    <property type="entry name" value="GT1_Gtf-like"/>
    <property type="match status" value="1"/>
</dbReference>
<evidence type="ECO:0000313" key="6">
    <source>
        <dbReference type="EMBL" id="KAK6919795.1"/>
    </source>
</evidence>